<reference evidence="7" key="1">
    <citation type="submission" date="2020-05" db="EMBL/GenBank/DDBJ databases">
        <authorList>
            <person name="Chiriac C."/>
            <person name="Salcher M."/>
            <person name="Ghai R."/>
            <person name="Kavagutti S V."/>
        </authorList>
    </citation>
    <scope>NUCLEOTIDE SEQUENCE</scope>
</reference>
<sequence>MIGAATMGVGGILMAATAPKKTWAVLRTRYAWFAVIVGGLSIMAYTLVFYAGMSWAGVALGNVLALGSAPVFAGIIEWVVDRQRVSARWFVAAVIVIVGGWMLATGRDLSAETIAHDASLVPLGIVMALIAGFAYAMYTFMANRLMAPRGHNAPLNFRGTISAMQLVSAIPLMGVLAFSAPVIVAHPEALPVLLYLAVFPTAIGHSLLAYSLGSLRASVAGVYSLMEPVVAVLLAVTFIGEVISPSGWVGFGLVLLGIAYLSMPGSQVMPWRSRLRGDAGTTE</sequence>
<feature type="transmembrane region" description="Helical" evidence="5">
    <location>
        <begin position="30"/>
        <end position="53"/>
    </location>
</feature>
<dbReference type="AlphaFoldDB" id="A0A6J6CHW5"/>
<keyword evidence="2 5" id="KW-0812">Transmembrane</keyword>
<evidence type="ECO:0000256" key="4">
    <source>
        <dbReference type="ARBA" id="ARBA00023136"/>
    </source>
</evidence>
<feature type="domain" description="EamA" evidence="6">
    <location>
        <begin position="123"/>
        <end position="262"/>
    </location>
</feature>
<evidence type="ECO:0000256" key="3">
    <source>
        <dbReference type="ARBA" id="ARBA00022989"/>
    </source>
</evidence>
<dbReference type="InterPro" id="IPR037185">
    <property type="entry name" value="EmrE-like"/>
</dbReference>
<gene>
    <name evidence="7" type="ORF">UFOPK1591_00031</name>
</gene>
<evidence type="ECO:0000313" key="7">
    <source>
        <dbReference type="EMBL" id="CAB4551031.1"/>
    </source>
</evidence>
<keyword evidence="4 5" id="KW-0472">Membrane</keyword>
<feature type="transmembrane region" description="Helical" evidence="5">
    <location>
        <begin position="59"/>
        <end position="80"/>
    </location>
</feature>
<keyword evidence="3 5" id="KW-1133">Transmembrane helix</keyword>
<feature type="transmembrane region" description="Helical" evidence="5">
    <location>
        <begin position="118"/>
        <end position="140"/>
    </location>
</feature>
<protein>
    <submittedName>
        <fullName evidence="7">Unannotated protein</fullName>
    </submittedName>
</protein>
<feature type="transmembrane region" description="Helical" evidence="5">
    <location>
        <begin position="161"/>
        <end position="186"/>
    </location>
</feature>
<feature type="transmembrane region" description="Helical" evidence="5">
    <location>
        <begin position="192"/>
        <end position="213"/>
    </location>
</feature>
<name>A0A6J6CHW5_9ZZZZ</name>
<dbReference type="SUPFAM" id="SSF103481">
    <property type="entry name" value="Multidrug resistance efflux transporter EmrE"/>
    <property type="match status" value="2"/>
</dbReference>
<dbReference type="EMBL" id="CAEZTD010000001">
    <property type="protein sequence ID" value="CAB4551031.1"/>
    <property type="molecule type" value="Genomic_DNA"/>
</dbReference>
<feature type="transmembrane region" description="Helical" evidence="5">
    <location>
        <begin position="246"/>
        <end position="263"/>
    </location>
</feature>
<evidence type="ECO:0000256" key="2">
    <source>
        <dbReference type="ARBA" id="ARBA00022692"/>
    </source>
</evidence>
<comment type="subcellular location">
    <subcellularLocation>
        <location evidence="1">Membrane</location>
        <topology evidence="1">Multi-pass membrane protein</topology>
    </subcellularLocation>
</comment>
<dbReference type="InterPro" id="IPR000620">
    <property type="entry name" value="EamA_dom"/>
</dbReference>
<evidence type="ECO:0000259" key="6">
    <source>
        <dbReference type="Pfam" id="PF00892"/>
    </source>
</evidence>
<dbReference type="Pfam" id="PF00892">
    <property type="entry name" value="EamA"/>
    <property type="match status" value="1"/>
</dbReference>
<organism evidence="7">
    <name type="scientific">freshwater metagenome</name>
    <dbReference type="NCBI Taxonomy" id="449393"/>
    <lineage>
        <taxon>unclassified sequences</taxon>
        <taxon>metagenomes</taxon>
        <taxon>ecological metagenomes</taxon>
    </lineage>
</organism>
<dbReference type="PANTHER" id="PTHR32322:SF2">
    <property type="entry name" value="EAMA DOMAIN-CONTAINING PROTEIN"/>
    <property type="match status" value="1"/>
</dbReference>
<evidence type="ECO:0000256" key="1">
    <source>
        <dbReference type="ARBA" id="ARBA00004141"/>
    </source>
</evidence>
<feature type="transmembrane region" description="Helical" evidence="5">
    <location>
        <begin position="87"/>
        <end position="106"/>
    </location>
</feature>
<dbReference type="GO" id="GO:0016020">
    <property type="term" value="C:membrane"/>
    <property type="evidence" value="ECO:0007669"/>
    <property type="project" value="UniProtKB-SubCell"/>
</dbReference>
<accession>A0A6J6CHW5</accession>
<dbReference type="PANTHER" id="PTHR32322">
    <property type="entry name" value="INNER MEMBRANE TRANSPORTER"/>
    <property type="match status" value="1"/>
</dbReference>
<dbReference type="InterPro" id="IPR050638">
    <property type="entry name" value="AA-Vitamin_Transporters"/>
</dbReference>
<evidence type="ECO:0000256" key="5">
    <source>
        <dbReference type="SAM" id="Phobius"/>
    </source>
</evidence>
<feature type="transmembrane region" description="Helical" evidence="5">
    <location>
        <begin position="220"/>
        <end position="240"/>
    </location>
</feature>
<proteinExistence type="predicted"/>